<evidence type="ECO:0000313" key="2">
    <source>
        <dbReference type="EMBL" id="HIR05235.1"/>
    </source>
</evidence>
<protein>
    <submittedName>
        <fullName evidence="2">Class I SAM-dependent methyltransferase</fullName>
    </submittedName>
</protein>
<keyword evidence="2" id="KW-0808">Transferase</keyword>
<reference evidence="2" key="2">
    <citation type="journal article" date="2021" name="PeerJ">
        <title>Extensive microbial diversity within the chicken gut microbiome revealed by metagenomics and culture.</title>
        <authorList>
            <person name="Gilroy R."/>
            <person name="Ravi A."/>
            <person name="Getino M."/>
            <person name="Pursley I."/>
            <person name="Horton D.L."/>
            <person name="Alikhan N.F."/>
            <person name="Baker D."/>
            <person name="Gharbi K."/>
            <person name="Hall N."/>
            <person name="Watson M."/>
            <person name="Adriaenssens E.M."/>
            <person name="Foster-Nyarko E."/>
            <person name="Jarju S."/>
            <person name="Secka A."/>
            <person name="Antonio M."/>
            <person name="Oren A."/>
            <person name="Chaudhuri R.R."/>
            <person name="La Ragione R."/>
            <person name="Hildebrand F."/>
            <person name="Pallen M.J."/>
        </authorList>
    </citation>
    <scope>NUCLEOTIDE SEQUENCE</scope>
    <source>
        <strain evidence="2">CHK180-2868</strain>
    </source>
</reference>
<feature type="domain" description="Methyltransferase type 11" evidence="1">
    <location>
        <begin position="31"/>
        <end position="120"/>
    </location>
</feature>
<proteinExistence type="predicted"/>
<dbReference type="InterPro" id="IPR013216">
    <property type="entry name" value="Methyltransf_11"/>
</dbReference>
<evidence type="ECO:0000259" key="1">
    <source>
        <dbReference type="Pfam" id="PF08241"/>
    </source>
</evidence>
<organism evidence="2 3">
    <name type="scientific">Candidatus Copromonas faecavium</name>
    <name type="common">nom. illeg.</name>
    <dbReference type="NCBI Taxonomy" id="2840740"/>
    <lineage>
        <taxon>Bacteria</taxon>
        <taxon>Bacillati</taxon>
        <taxon>Bacillota</taxon>
        <taxon>Clostridia</taxon>
        <taxon>Lachnospirales</taxon>
        <taxon>Lachnospiraceae</taxon>
        <taxon>Candidatus Copromonas (nom. illeg.)</taxon>
    </lineage>
</organism>
<dbReference type="EMBL" id="DVGC01000025">
    <property type="protein sequence ID" value="HIR05235.1"/>
    <property type="molecule type" value="Genomic_DNA"/>
</dbReference>
<dbReference type="Proteomes" id="UP000824250">
    <property type="component" value="Unassembled WGS sequence"/>
</dbReference>
<dbReference type="SUPFAM" id="SSF53335">
    <property type="entry name" value="S-adenosyl-L-methionine-dependent methyltransferases"/>
    <property type="match status" value="1"/>
</dbReference>
<name>A0A9D1D4V1_9FIRM</name>
<gene>
    <name evidence="2" type="ORF">IAB28_04640</name>
</gene>
<dbReference type="PANTHER" id="PTHR43861">
    <property type="entry name" value="TRANS-ACONITATE 2-METHYLTRANSFERASE-RELATED"/>
    <property type="match status" value="1"/>
</dbReference>
<dbReference type="GO" id="GO:0032259">
    <property type="term" value="P:methylation"/>
    <property type="evidence" value="ECO:0007669"/>
    <property type="project" value="UniProtKB-KW"/>
</dbReference>
<comment type="caution">
    <text evidence="2">The sequence shown here is derived from an EMBL/GenBank/DDBJ whole genome shotgun (WGS) entry which is preliminary data.</text>
</comment>
<keyword evidence="2" id="KW-0489">Methyltransferase</keyword>
<evidence type="ECO:0000313" key="3">
    <source>
        <dbReference type="Proteomes" id="UP000824250"/>
    </source>
</evidence>
<sequence>MHAFTKLPAWEQMLKRIVWQQLGEINGKRILDFGSGEGITAAHYSENNSVIAIEPSEEMLSKAWRNDKYVQIAGDVSALAEFESDSFDLIICHNVLEYIDDKKTAITEMSRLLKTGGTLSIVKHNRFGRVMQMAVLLNDINRANDLLDGKNSTASKFGCIRYYEDDDILKWCNQLKLKPANKKSRLN</sequence>
<dbReference type="Gene3D" id="3.40.50.150">
    <property type="entry name" value="Vaccinia Virus protein VP39"/>
    <property type="match status" value="1"/>
</dbReference>
<dbReference type="InterPro" id="IPR029063">
    <property type="entry name" value="SAM-dependent_MTases_sf"/>
</dbReference>
<dbReference type="AlphaFoldDB" id="A0A9D1D4V1"/>
<accession>A0A9D1D4V1</accession>
<dbReference type="Pfam" id="PF08241">
    <property type="entry name" value="Methyltransf_11"/>
    <property type="match status" value="1"/>
</dbReference>
<dbReference type="CDD" id="cd02440">
    <property type="entry name" value="AdoMet_MTases"/>
    <property type="match status" value="1"/>
</dbReference>
<dbReference type="GO" id="GO:0008757">
    <property type="term" value="F:S-adenosylmethionine-dependent methyltransferase activity"/>
    <property type="evidence" value="ECO:0007669"/>
    <property type="project" value="InterPro"/>
</dbReference>
<reference evidence="2" key="1">
    <citation type="submission" date="2020-10" db="EMBL/GenBank/DDBJ databases">
        <authorList>
            <person name="Gilroy R."/>
        </authorList>
    </citation>
    <scope>NUCLEOTIDE SEQUENCE</scope>
    <source>
        <strain evidence="2">CHK180-2868</strain>
    </source>
</reference>